<evidence type="ECO:0000256" key="1">
    <source>
        <dbReference type="SAM" id="Phobius"/>
    </source>
</evidence>
<dbReference type="InterPro" id="IPR002541">
    <property type="entry name" value="Cyt_c_assembly"/>
</dbReference>
<evidence type="ECO:0000259" key="2">
    <source>
        <dbReference type="Pfam" id="PF01578"/>
    </source>
</evidence>
<feature type="transmembrane region" description="Helical" evidence="1">
    <location>
        <begin position="133"/>
        <end position="154"/>
    </location>
</feature>
<dbReference type="GO" id="GO:0020037">
    <property type="term" value="F:heme binding"/>
    <property type="evidence" value="ECO:0007669"/>
    <property type="project" value="InterPro"/>
</dbReference>
<sequence>MVSWLSVMIVLIFKINSKWVKAPLLIFVLSSFALLDFNPALESYQYKPFSWQLDLHISLSMLSYSVLSVAALYAISLWVQIKKIKNTNFSASSGLESLLAGEKKLFQLICLGWLILSTSLISGVIFIDNFMQQYLGHKVVFSILAWLIFGMLILGRISKGWRGEKLITLTITGMALLATGYLGSKIVLEWLI</sequence>
<dbReference type="PANTHER" id="PTHR38034:SF1">
    <property type="entry name" value="INNER MEMBRANE PROTEIN YPJD"/>
    <property type="match status" value="1"/>
</dbReference>
<dbReference type="InterPro" id="IPR052372">
    <property type="entry name" value="YpjD/HemX"/>
</dbReference>
<feature type="transmembrane region" description="Helical" evidence="1">
    <location>
        <begin position="105"/>
        <end position="127"/>
    </location>
</feature>
<feature type="transmembrane region" description="Helical" evidence="1">
    <location>
        <begin position="166"/>
        <end position="188"/>
    </location>
</feature>
<dbReference type="EMBL" id="UOEW01000159">
    <property type="protein sequence ID" value="VAW37102.1"/>
    <property type="molecule type" value="Genomic_DNA"/>
</dbReference>
<feature type="transmembrane region" description="Helical" evidence="1">
    <location>
        <begin position="59"/>
        <end position="79"/>
    </location>
</feature>
<protein>
    <recommendedName>
        <fullName evidence="2">Cytochrome c assembly protein domain-containing protein</fullName>
    </recommendedName>
</protein>
<dbReference type="Pfam" id="PF01578">
    <property type="entry name" value="Cytochrom_C_asm"/>
    <property type="match status" value="1"/>
</dbReference>
<dbReference type="AlphaFoldDB" id="A0A3B0VDT3"/>
<evidence type="ECO:0000313" key="3">
    <source>
        <dbReference type="EMBL" id="VAW37102.1"/>
    </source>
</evidence>
<accession>A0A3B0VDT3</accession>
<gene>
    <name evidence="3" type="ORF">MNBD_GAMMA01-1809</name>
</gene>
<dbReference type="GO" id="GO:0017004">
    <property type="term" value="P:cytochrome complex assembly"/>
    <property type="evidence" value="ECO:0007669"/>
    <property type="project" value="InterPro"/>
</dbReference>
<feature type="domain" description="Cytochrome c assembly protein" evidence="2">
    <location>
        <begin position="2"/>
        <end position="190"/>
    </location>
</feature>
<dbReference type="PANTHER" id="PTHR38034">
    <property type="entry name" value="INNER MEMBRANE PROTEIN YPJD"/>
    <property type="match status" value="1"/>
</dbReference>
<keyword evidence="1" id="KW-1133">Transmembrane helix</keyword>
<dbReference type="GO" id="GO:0005886">
    <property type="term" value="C:plasma membrane"/>
    <property type="evidence" value="ECO:0007669"/>
    <property type="project" value="TreeGrafter"/>
</dbReference>
<keyword evidence="1" id="KW-0472">Membrane</keyword>
<name>A0A3B0VDT3_9ZZZZ</name>
<reference evidence="3" key="1">
    <citation type="submission" date="2018-06" db="EMBL/GenBank/DDBJ databases">
        <authorList>
            <person name="Zhirakovskaya E."/>
        </authorList>
    </citation>
    <scope>NUCLEOTIDE SEQUENCE</scope>
</reference>
<organism evidence="3">
    <name type="scientific">hydrothermal vent metagenome</name>
    <dbReference type="NCBI Taxonomy" id="652676"/>
    <lineage>
        <taxon>unclassified sequences</taxon>
        <taxon>metagenomes</taxon>
        <taxon>ecological metagenomes</taxon>
    </lineage>
</organism>
<keyword evidence="1" id="KW-0812">Transmembrane</keyword>
<proteinExistence type="predicted"/>